<dbReference type="SUPFAM" id="SSF48403">
    <property type="entry name" value="Ankyrin repeat"/>
    <property type="match status" value="2"/>
</dbReference>
<dbReference type="GO" id="GO:0090729">
    <property type="term" value="F:toxin activity"/>
    <property type="evidence" value="ECO:0007669"/>
    <property type="project" value="UniProtKB-KW"/>
</dbReference>
<feature type="repeat" description="ANK" evidence="12">
    <location>
        <begin position="320"/>
        <end position="352"/>
    </location>
</feature>
<keyword evidence="7" id="KW-0528">Neurotoxin</keyword>
<accession>A0AAV2B5I4</accession>
<keyword evidence="6" id="KW-0800">Toxin</keyword>
<keyword evidence="10 12" id="KW-0040">ANK repeat</keyword>
<dbReference type="Pfam" id="PF13857">
    <property type="entry name" value="Ank_5"/>
    <property type="match status" value="1"/>
</dbReference>
<reference evidence="13 14" key="1">
    <citation type="submission" date="2024-04" db="EMBL/GenBank/DDBJ databases">
        <authorList>
            <person name="Rising A."/>
            <person name="Reimegard J."/>
            <person name="Sonavane S."/>
            <person name="Akerstrom W."/>
            <person name="Nylinder S."/>
            <person name="Hedman E."/>
            <person name="Kallberg Y."/>
        </authorList>
    </citation>
    <scope>NUCLEOTIDE SEQUENCE [LARGE SCALE GENOMIC DNA]</scope>
</reference>
<feature type="repeat" description="ANK" evidence="12">
    <location>
        <begin position="287"/>
        <end position="319"/>
    </location>
</feature>
<evidence type="ECO:0000313" key="14">
    <source>
        <dbReference type="Proteomes" id="UP001497382"/>
    </source>
</evidence>
<dbReference type="GO" id="GO:0006887">
    <property type="term" value="P:exocytosis"/>
    <property type="evidence" value="ECO:0007669"/>
    <property type="project" value="UniProtKB-KW"/>
</dbReference>
<keyword evidence="4" id="KW-0964">Secreted</keyword>
<dbReference type="PANTHER" id="PTHR24126">
    <property type="entry name" value="ANKYRIN REPEAT, PH AND SEC7 DOMAIN CONTAINING PROTEIN SECG-RELATED"/>
    <property type="match status" value="1"/>
</dbReference>
<evidence type="ECO:0000256" key="6">
    <source>
        <dbReference type="ARBA" id="ARBA00022656"/>
    </source>
</evidence>
<comment type="subcellular location">
    <subcellularLocation>
        <location evidence="2">Secreted</location>
    </subcellularLocation>
    <subcellularLocation>
        <location evidence="1">Target cell membrane</location>
    </subcellularLocation>
</comment>
<dbReference type="Pfam" id="PF12796">
    <property type="entry name" value="Ank_2"/>
    <property type="match status" value="3"/>
</dbReference>
<proteinExistence type="predicted"/>
<dbReference type="EMBL" id="CAXIEN010000268">
    <property type="protein sequence ID" value="CAL1290689.1"/>
    <property type="molecule type" value="Genomic_DNA"/>
</dbReference>
<evidence type="ECO:0000256" key="12">
    <source>
        <dbReference type="PROSITE-ProRule" id="PRU00023"/>
    </source>
</evidence>
<dbReference type="AlphaFoldDB" id="A0AAV2B5I4"/>
<feature type="repeat" description="ANK" evidence="12">
    <location>
        <begin position="2"/>
        <end position="34"/>
    </location>
</feature>
<keyword evidence="9" id="KW-0638">Presynaptic neurotoxin</keyword>
<dbReference type="Proteomes" id="UP001497382">
    <property type="component" value="Unassembled WGS sequence"/>
</dbReference>
<feature type="repeat" description="ANK" evidence="12">
    <location>
        <begin position="783"/>
        <end position="815"/>
    </location>
</feature>
<organism evidence="13 14">
    <name type="scientific">Larinioides sclopetarius</name>
    <dbReference type="NCBI Taxonomy" id="280406"/>
    <lineage>
        <taxon>Eukaryota</taxon>
        <taxon>Metazoa</taxon>
        <taxon>Ecdysozoa</taxon>
        <taxon>Arthropoda</taxon>
        <taxon>Chelicerata</taxon>
        <taxon>Arachnida</taxon>
        <taxon>Araneae</taxon>
        <taxon>Araneomorphae</taxon>
        <taxon>Entelegynae</taxon>
        <taxon>Araneoidea</taxon>
        <taxon>Araneidae</taxon>
        <taxon>Larinioides</taxon>
    </lineage>
</organism>
<evidence type="ECO:0000256" key="9">
    <source>
        <dbReference type="ARBA" id="ARBA00023028"/>
    </source>
</evidence>
<feature type="repeat" description="ANK" evidence="12">
    <location>
        <begin position="35"/>
        <end position="67"/>
    </location>
</feature>
<evidence type="ECO:0000313" key="13">
    <source>
        <dbReference type="EMBL" id="CAL1290689.1"/>
    </source>
</evidence>
<dbReference type="InterPro" id="IPR002110">
    <property type="entry name" value="Ankyrin_rpt"/>
</dbReference>
<keyword evidence="8" id="KW-0677">Repeat</keyword>
<dbReference type="GO" id="GO:0005576">
    <property type="term" value="C:extracellular region"/>
    <property type="evidence" value="ECO:0007669"/>
    <property type="project" value="UniProtKB-SubCell"/>
</dbReference>
<dbReference type="InterPro" id="IPR011990">
    <property type="entry name" value="TPR-like_helical_dom_sf"/>
</dbReference>
<dbReference type="GO" id="GO:0044231">
    <property type="term" value="C:host cell presynaptic membrane"/>
    <property type="evidence" value="ECO:0007669"/>
    <property type="project" value="UniProtKB-KW"/>
</dbReference>
<evidence type="ECO:0000256" key="5">
    <source>
        <dbReference type="ARBA" id="ARBA00022537"/>
    </source>
</evidence>
<evidence type="ECO:0000256" key="4">
    <source>
        <dbReference type="ARBA" id="ARBA00022525"/>
    </source>
</evidence>
<evidence type="ECO:0000256" key="3">
    <source>
        <dbReference type="ARBA" id="ARBA00022483"/>
    </source>
</evidence>
<protein>
    <submittedName>
        <fullName evidence="13">Uncharacterized protein</fullName>
    </submittedName>
</protein>
<dbReference type="SMART" id="SM00248">
    <property type="entry name" value="ANK"/>
    <property type="match status" value="13"/>
</dbReference>
<evidence type="ECO:0000256" key="1">
    <source>
        <dbReference type="ARBA" id="ARBA00004175"/>
    </source>
</evidence>
<evidence type="ECO:0000256" key="8">
    <source>
        <dbReference type="ARBA" id="ARBA00022737"/>
    </source>
</evidence>
<evidence type="ECO:0000256" key="7">
    <source>
        <dbReference type="ARBA" id="ARBA00022699"/>
    </source>
</evidence>
<dbReference type="Gene3D" id="1.25.40.10">
    <property type="entry name" value="Tetratricopeptide repeat domain"/>
    <property type="match status" value="2"/>
</dbReference>
<dbReference type="Pfam" id="PF13424">
    <property type="entry name" value="TPR_12"/>
    <property type="match status" value="1"/>
</dbReference>
<comment type="caution">
    <text evidence="13">The sequence shown here is derived from an EMBL/GenBank/DDBJ whole genome shotgun (WGS) entry which is preliminary data.</text>
</comment>
<dbReference type="SUPFAM" id="SSF48452">
    <property type="entry name" value="TPR-like"/>
    <property type="match status" value="2"/>
</dbReference>
<dbReference type="GO" id="GO:0061629">
    <property type="term" value="F:RNA polymerase II-specific DNA-binding transcription factor binding"/>
    <property type="evidence" value="ECO:0007669"/>
    <property type="project" value="TreeGrafter"/>
</dbReference>
<dbReference type="InterPro" id="IPR036770">
    <property type="entry name" value="Ankyrin_rpt-contain_sf"/>
</dbReference>
<dbReference type="Pfam" id="PF13637">
    <property type="entry name" value="Ank_4"/>
    <property type="match status" value="1"/>
</dbReference>
<feature type="repeat" description="ANK" evidence="12">
    <location>
        <begin position="816"/>
        <end position="839"/>
    </location>
</feature>
<dbReference type="PRINTS" id="PR01415">
    <property type="entry name" value="ANKYRIN"/>
</dbReference>
<dbReference type="GO" id="GO:0005634">
    <property type="term" value="C:nucleus"/>
    <property type="evidence" value="ECO:0007669"/>
    <property type="project" value="TreeGrafter"/>
</dbReference>
<dbReference type="Pfam" id="PF13374">
    <property type="entry name" value="TPR_10"/>
    <property type="match status" value="2"/>
</dbReference>
<keyword evidence="14" id="KW-1185">Reference proteome</keyword>
<evidence type="ECO:0000256" key="10">
    <source>
        <dbReference type="ARBA" id="ARBA00023043"/>
    </source>
</evidence>
<keyword evidence="11" id="KW-1053">Target membrane</keyword>
<name>A0AAV2B5I4_9ARAC</name>
<feature type="repeat" description="ANK" evidence="12">
    <location>
        <begin position="168"/>
        <end position="200"/>
    </location>
</feature>
<dbReference type="Gene3D" id="1.25.40.20">
    <property type="entry name" value="Ankyrin repeat-containing domain"/>
    <property type="match status" value="4"/>
</dbReference>
<keyword evidence="11" id="KW-0472">Membrane</keyword>
<keyword evidence="5" id="KW-1052">Target cell membrane</keyword>
<dbReference type="PROSITE" id="PS50088">
    <property type="entry name" value="ANK_REPEAT"/>
    <property type="match status" value="10"/>
</dbReference>
<dbReference type="PROSITE" id="PS50297">
    <property type="entry name" value="ANK_REP_REGION"/>
    <property type="match status" value="7"/>
</dbReference>
<dbReference type="PANTHER" id="PTHR24126:SF14">
    <property type="entry name" value="ANK_REP_REGION DOMAIN-CONTAINING PROTEIN"/>
    <property type="match status" value="1"/>
</dbReference>
<evidence type="ECO:0000256" key="2">
    <source>
        <dbReference type="ARBA" id="ARBA00004613"/>
    </source>
</evidence>
<sequence length="968" mass="108919">MGGATPLHIAAHVGAAEVVKFLLKKKANIDARAVGGSTPLHLAAHSGHVNVVKLLIENGANVNIADDINRTAIYLAVACGKLEIVKILSEQKRVNIHDKVNDGFSLLHIAAQFGHLNILKHLIEKGADINSENDAGSKPIHIAAREGQKDIIQFHIDLGTTDKQLDAIGQTVVHYAVMGGQIDVLQFLIDRKYDINATSIKGDLPIHIAVGRNNEKILKFLLDHGAFCNAMYKGCTPLKFAQIKNYMQCADLLVSVEKFFHAIKKNNISEVEGFIENGISVNVRKVDNITSLHYACWKGYEKIVDILLKNKADPNVFGKRNCMPLHYAAKFNHFTVVKSLLLHGGIYNATNNNYKTPLDFTTHEEIKNLLQLIDESFKKVKNGNTEIISLLKKYKNRNLLRCILNACDRENQTLVVAGINSDFPRLKQLKFLSQDDLSTEINKVYTLCYEENYQEAVSVLETVLEKRKELCGENSFDSLYIQEHLVKALYKSHNYHKALELFESIYEKQKQLFGINNSDTLETRGHIAHIFHRLGKNEEAIAIFSEILPKQKEILDSNHLNILGTKSGMALALVGVGRYEEALSLNHEICIANQMSFHSDHPITLAIKNNIALILLHQRKLDESLRILKEVYELRKKVLGPNHSDTLRTFFNITVVQAEMNNTDDHSKSLKEVLNMQKIAVGMQNNDTITTQMNTATTLFMEGRYHEAKKMYEECIDSATVILGQNHSSVIYIKSMLEGLNHVQQYLNGTSKNGDMTDFVIENVYKMFENTEQLFDNNNKYINGLTQLHYTVNEGSVIKVKKLLKTGVNFLATSNKGNTALHIAVLKGYTDIVEVLLKHMKENNNLKFNDFINAKTTGQGNAALHVAPNIKIALCLLKYGAIFNIKNKKEETPLDVTKDEDIQRILLFIHDSFHASESDNERIINNISKLKCDEILAILNSQNLNGESLLQRVALYQSSFASELKLFS</sequence>
<feature type="repeat" description="ANK" evidence="12">
    <location>
        <begin position="102"/>
        <end position="134"/>
    </location>
</feature>
<gene>
    <name evidence="13" type="ORF">LARSCL_LOCUS16638</name>
</gene>
<evidence type="ECO:0000256" key="11">
    <source>
        <dbReference type="ARBA" id="ARBA00023298"/>
    </source>
</evidence>
<dbReference type="GO" id="GO:0044218">
    <property type="term" value="C:other organism cell membrane"/>
    <property type="evidence" value="ECO:0007669"/>
    <property type="project" value="UniProtKB-KW"/>
</dbReference>
<dbReference type="GO" id="GO:0006357">
    <property type="term" value="P:regulation of transcription by RNA polymerase II"/>
    <property type="evidence" value="ECO:0007669"/>
    <property type="project" value="TreeGrafter"/>
</dbReference>
<feature type="repeat" description="ANK" evidence="12">
    <location>
        <begin position="201"/>
        <end position="233"/>
    </location>
</feature>
<keyword evidence="3" id="KW-0268">Exocytosis</keyword>
<feature type="repeat" description="ANK" evidence="12">
    <location>
        <begin position="135"/>
        <end position="167"/>
    </location>
</feature>